<feature type="compositionally biased region" description="Polar residues" evidence="1">
    <location>
        <begin position="94"/>
        <end position="135"/>
    </location>
</feature>
<sequence length="343" mass="36595">MEIDPPTDDDDGMDIDTEPNIDTGTTLVYEQLVLAGKVTPAGTLTPQPSPNSTKSPPTGQASQISPSQNGVEDSETTTLDFQASDVQTPEDSEISYSNLHHSTPGPTITKSLSIEVSQTPSSNNEGESIETTLSNDSRDEIQILEEPEAQSPELLPASGHLLNAPKTPQLSFNPPRLKFIVKSKKGTSRNISTSAASTPNTSATTISHLDIATPNVSSTIGSAGNVSRLSGISTSSTRMTRSRAKALVASEAEQISVVGQLDQLIADFPTRETTGEETPQPATGRRDRPPKKPKLSHETNTLEILNELIASEDPEQQSEPPLPTDLGELLKGMDDMEDIFSDL</sequence>
<feature type="compositionally biased region" description="Acidic residues" evidence="1">
    <location>
        <begin position="1"/>
        <end position="19"/>
    </location>
</feature>
<feature type="region of interest" description="Disordered" evidence="1">
    <location>
        <begin position="269"/>
        <end position="343"/>
    </location>
</feature>
<evidence type="ECO:0000313" key="2">
    <source>
        <dbReference type="EMBL" id="KAK6345383.1"/>
    </source>
</evidence>
<reference evidence="2 3" key="1">
    <citation type="submission" date="2019-10" db="EMBL/GenBank/DDBJ databases">
        <authorList>
            <person name="Palmer J.M."/>
        </authorList>
    </citation>
    <scope>NUCLEOTIDE SEQUENCE [LARGE SCALE GENOMIC DNA]</scope>
    <source>
        <strain evidence="2 3">TWF718</strain>
    </source>
</reference>
<protein>
    <submittedName>
        <fullName evidence="2">Uncharacterized protein</fullName>
    </submittedName>
</protein>
<feature type="compositionally biased region" description="Polar residues" evidence="1">
    <location>
        <begin position="42"/>
        <end position="87"/>
    </location>
</feature>
<dbReference type="EMBL" id="JAVHNR010000004">
    <property type="protein sequence ID" value="KAK6345383.1"/>
    <property type="molecule type" value="Genomic_DNA"/>
</dbReference>
<evidence type="ECO:0000256" key="1">
    <source>
        <dbReference type="SAM" id="MobiDB-lite"/>
    </source>
</evidence>
<evidence type="ECO:0000313" key="3">
    <source>
        <dbReference type="Proteomes" id="UP001313282"/>
    </source>
</evidence>
<gene>
    <name evidence="2" type="ORF">TWF718_007300</name>
</gene>
<comment type="caution">
    <text evidence="2">The sequence shown here is derived from an EMBL/GenBank/DDBJ whole genome shotgun (WGS) entry which is preliminary data.</text>
</comment>
<dbReference type="AlphaFoldDB" id="A0AAN8MY22"/>
<keyword evidence="3" id="KW-1185">Reference proteome</keyword>
<name>A0AAN8MY22_9PEZI</name>
<feature type="region of interest" description="Disordered" evidence="1">
    <location>
        <begin position="1"/>
        <end position="22"/>
    </location>
</feature>
<dbReference type="Proteomes" id="UP001313282">
    <property type="component" value="Unassembled WGS sequence"/>
</dbReference>
<organism evidence="2 3">
    <name type="scientific">Orbilia javanica</name>
    <dbReference type="NCBI Taxonomy" id="47235"/>
    <lineage>
        <taxon>Eukaryota</taxon>
        <taxon>Fungi</taxon>
        <taxon>Dikarya</taxon>
        <taxon>Ascomycota</taxon>
        <taxon>Pezizomycotina</taxon>
        <taxon>Orbiliomycetes</taxon>
        <taxon>Orbiliales</taxon>
        <taxon>Orbiliaceae</taxon>
        <taxon>Orbilia</taxon>
    </lineage>
</organism>
<accession>A0AAN8MY22</accession>
<proteinExistence type="predicted"/>
<feature type="region of interest" description="Disordered" evidence="1">
    <location>
        <begin position="39"/>
        <end position="174"/>
    </location>
</feature>